<keyword evidence="3" id="KW-1185">Reference proteome</keyword>
<dbReference type="Pfam" id="PF22282">
    <property type="entry name" value="CydS"/>
    <property type="match status" value="1"/>
</dbReference>
<dbReference type="InterPro" id="IPR054381">
    <property type="entry name" value="CydS"/>
</dbReference>
<gene>
    <name evidence="2" type="ORF">JOC83_001834</name>
</gene>
<evidence type="ECO:0000256" key="1">
    <source>
        <dbReference type="SAM" id="Phobius"/>
    </source>
</evidence>
<comment type="caution">
    <text evidence="2">The sequence shown here is derived from an EMBL/GenBank/DDBJ whole genome shotgun (WGS) entry which is preliminary data.</text>
</comment>
<name>A0ABS2QVL6_9BACI</name>
<protein>
    <submittedName>
        <fullName evidence="2">Nitrogen fixation-related uncharacterized protein</fullName>
    </submittedName>
</protein>
<accession>A0ABS2QVL6</accession>
<feature type="transmembrane region" description="Helical" evidence="1">
    <location>
        <begin position="6"/>
        <end position="26"/>
    </location>
</feature>
<dbReference type="RefSeq" id="WP_378912981.1">
    <property type="nucleotide sequence ID" value="NZ_JAFBFC010000003.1"/>
</dbReference>
<sequence>MDTFLIMVAPVLILVLTVVGLFVWGAKGKNPYEK</sequence>
<evidence type="ECO:0000313" key="2">
    <source>
        <dbReference type="EMBL" id="MBM7702987.1"/>
    </source>
</evidence>
<keyword evidence="1" id="KW-1133">Transmembrane helix</keyword>
<keyword evidence="1" id="KW-0472">Membrane</keyword>
<evidence type="ECO:0000313" key="3">
    <source>
        <dbReference type="Proteomes" id="UP000809829"/>
    </source>
</evidence>
<dbReference type="EMBL" id="JAFBFC010000003">
    <property type="protein sequence ID" value="MBM7702987.1"/>
    <property type="molecule type" value="Genomic_DNA"/>
</dbReference>
<reference evidence="2 3" key="1">
    <citation type="submission" date="2021-01" db="EMBL/GenBank/DDBJ databases">
        <title>Genomic Encyclopedia of Type Strains, Phase IV (KMG-IV): sequencing the most valuable type-strain genomes for metagenomic binning, comparative biology and taxonomic classification.</title>
        <authorList>
            <person name="Goeker M."/>
        </authorList>
    </citation>
    <scope>NUCLEOTIDE SEQUENCE [LARGE SCALE GENOMIC DNA]</scope>
    <source>
        <strain evidence="2 3">DSM 104297</strain>
    </source>
</reference>
<keyword evidence="1" id="KW-0812">Transmembrane</keyword>
<organism evidence="2 3">
    <name type="scientific">Priestia iocasae</name>
    <dbReference type="NCBI Taxonomy" id="2291674"/>
    <lineage>
        <taxon>Bacteria</taxon>
        <taxon>Bacillati</taxon>
        <taxon>Bacillota</taxon>
        <taxon>Bacilli</taxon>
        <taxon>Bacillales</taxon>
        <taxon>Bacillaceae</taxon>
        <taxon>Priestia</taxon>
    </lineage>
</organism>
<proteinExistence type="predicted"/>
<dbReference type="Proteomes" id="UP000809829">
    <property type="component" value="Unassembled WGS sequence"/>
</dbReference>